<dbReference type="OrthoDB" id="2321349at2"/>
<feature type="transmembrane region" description="Helical" evidence="7">
    <location>
        <begin position="75"/>
        <end position="94"/>
    </location>
</feature>
<evidence type="ECO:0000256" key="3">
    <source>
        <dbReference type="ARBA" id="ARBA00022475"/>
    </source>
</evidence>
<organism evidence="9 10">
    <name type="scientific">Clostridium manihotivorum</name>
    <dbReference type="NCBI Taxonomy" id="2320868"/>
    <lineage>
        <taxon>Bacteria</taxon>
        <taxon>Bacillati</taxon>
        <taxon>Bacillota</taxon>
        <taxon>Clostridia</taxon>
        <taxon>Eubacteriales</taxon>
        <taxon>Clostridiaceae</taxon>
        <taxon>Clostridium</taxon>
    </lineage>
</organism>
<dbReference type="RefSeq" id="WP_128213025.1">
    <property type="nucleotide sequence ID" value="NZ_CP025746.1"/>
</dbReference>
<evidence type="ECO:0000256" key="2">
    <source>
        <dbReference type="ARBA" id="ARBA00022448"/>
    </source>
</evidence>
<evidence type="ECO:0000313" key="10">
    <source>
        <dbReference type="Proteomes" id="UP000286268"/>
    </source>
</evidence>
<dbReference type="InterPro" id="IPR011701">
    <property type="entry name" value="MFS"/>
</dbReference>
<feature type="transmembrane region" description="Helical" evidence="7">
    <location>
        <begin position="399"/>
        <end position="417"/>
    </location>
</feature>
<gene>
    <name evidence="9" type="ORF">C1I91_11625</name>
</gene>
<feature type="transmembrane region" description="Helical" evidence="7">
    <location>
        <begin position="357"/>
        <end position="378"/>
    </location>
</feature>
<dbReference type="InterPro" id="IPR005829">
    <property type="entry name" value="Sugar_transporter_CS"/>
</dbReference>
<comment type="subcellular location">
    <subcellularLocation>
        <location evidence="1">Cell membrane</location>
        <topology evidence="1">Multi-pass membrane protein</topology>
    </subcellularLocation>
</comment>
<feature type="transmembrane region" description="Helical" evidence="7">
    <location>
        <begin position="535"/>
        <end position="556"/>
    </location>
</feature>
<dbReference type="PANTHER" id="PTHR42718">
    <property type="entry name" value="MAJOR FACILITATOR SUPERFAMILY MULTIDRUG TRANSPORTER MFSC"/>
    <property type="match status" value="1"/>
</dbReference>
<dbReference type="CDD" id="cd17321">
    <property type="entry name" value="MFS_MMR_MDR_like"/>
    <property type="match status" value="1"/>
</dbReference>
<dbReference type="EMBL" id="CP025746">
    <property type="protein sequence ID" value="QAA32236.1"/>
    <property type="molecule type" value="Genomic_DNA"/>
</dbReference>
<evidence type="ECO:0000313" key="9">
    <source>
        <dbReference type="EMBL" id="QAA32236.1"/>
    </source>
</evidence>
<evidence type="ECO:0000259" key="8">
    <source>
        <dbReference type="PROSITE" id="PS50850"/>
    </source>
</evidence>
<proteinExistence type="predicted"/>
<evidence type="ECO:0000256" key="7">
    <source>
        <dbReference type="SAM" id="Phobius"/>
    </source>
</evidence>
<dbReference type="AlphaFoldDB" id="A0A3R5QY64"/>
<keyword evidence="5 7" id="KW-1133">Transmembrane helix</keyword>
<dbReference type="SUPFAM" id="SSF103473">
    <property type="entry name" value="MFS general substrate transporter"/>
    <property type="match status" value="1"/>
</dbReference>
<dbReference type="PANTHER" id="PTHR42718:SF46">
    <property type="entry name" value="BLR6921 PROTEIN"/>
    <property type="match status" value="1"/>
</dbReference>
<keyword evidence="6 7" id="KW-0472">Membrane</keyword>
<keyword evidence="10" id="KW-1185">Reference proteome</keyword>
<feature type="transmembrane region" description="Helical" evidence="7">
    <location>
        <begin position="297"/>
        <end position="321"/>
    </location>
</feature>
<dbReference type="Gene3D" id="1.20.1720.10">
    <property type="entry name" value="Multidrug resistance protein D"/>
    <property type="match status" value="1"/>
</dbReference>
<evidence type="ECO:0000256" key="6">
    <source>
        <dbReference type="ARBA" id="ARBA00023136"/>
    </source>
</evidence>
<dbReference type="GO" id="GO:0022857">
    <property type="term" value="F:transmembrane transporter activity"/>
    <property type="evidence" value="ECO:0007669"/>
    <property type="project" value="InterPro"/>
</dbReference>
<sequence length="573" mass="62203">MNKKHQNISFVAIILGFFMALLDTTVVNITLPKMTQYFNTTMDHISWVVNSYNLATAVILVTASRLADQFGRKKLFIGGVFLFTISSLLCGISGSLQALILFRTFQGLAAAFVVTIAMPLSVEIFPPEKRRTIMALWGAFSGLAAASGPSIGGIVTQFFNWRYIFFINIPIGCICILLTMKFIKESYDPTASKSIDFGGIITISIAMFCLTFALMKANEKGWTSSFTLSLFAVSAIALILFVIIELKVKEPMLPLSLFKSLPFTNGSITLFLLGLGMMSGTYLLSFFLIQIKGLNQLSAGLIISTMSLTSMCFSLVAPILTKKVGSRFTSALGIFLLCVSCYLNSSLTQHSSNIDIILRLIVAGSGTGLSMATLIGSIMSNVPVDKIGMASGINNMTRTLGTVLGVALFLTIFTSNMTTQMSDAKNSVVKTIQNNTVLDNETKRQIINSIKSGSDKSADVSKILNKNDKEGTAAVASSQATSENKIKASFEAKDKEVQDKGVQSKETQMKEAQNKEIKKIAPNIQATFLTYTVKAFSFTFKISSLILLPGILFALFSDKNGTEGRSFRPKSRG</sequence>
<dbReference type="Gene3D" id="1.20.1250.20">
    <property type="entry name" value="MFS general substrate transporter like domains"/>
    <property type="match status" value="1"/>
</dbReference>
<keyword evidence="2" id="KW-0813">Transport</keyword>
<dbReference type="Pfam" id="PF07690">
    <property type="entry name" value="MFS_1"/>
    <property type="match status" value="1"/>
</dbReference>
<dbReference type="PROSITE" id="PS00216">
    <property type="entry name" value="SUGAR_TRANSPORT_1"/>
    <property type="match status" value="1"/>
</dbReference>
<feature type="transmembrane region" description="Helical" evidence="7">
    <location>
        <begin position="100"/>
        <end position="122"/>
    </location>
</feature>
<feature type="transmembrane region" description="Helical" evidence="7">
    <location>
        <begin position="161"/>
        <end position="183"/>
    </location>
</feature>
<keyword evidence="4 7" id="KW-0812">Transmembrane</keyword>
<evidence type="ECO:0000256" key="1">
    <source>
        <dbReference type="ARBA" id="ARBA00004651"/>
    </source>
</evidence>
<feature type="transmembrane region" description="Helical" evidence="7">
    <location>
        <begin position="195"/>
        <end position="214"/>
    </location>
</feature>
<dbReference type="GO" id="GO:0005886">
    <property type="term" value="C:plasma membrane"/>
    <property type="evidence" value="ECO:0007669"/>
    <property type="project" value="UniProtKB-SubCell"/>
</dbReference>
<dbReference type="KEGG" id="cmah:C1I91_11625"/>
<evidence type="ECO:0000256" key="5">
    <source>
        <dbReference type="ARBA" id="ARBA00022989"/>
    </source>
</evidence>
<feature type="domain" description="Major facilitator superfamily (MFS) profile" evidence="8">
    <location>
        <begin position="9"/>
        <end position="442"/>
    </location>
</feature>
<dbReference type="InterPro" id="IPR020846">
    <property type="entry name" value="MFS_dom"/>
</dbReference>
<protein>
    <submittedName>
        <fullName evidence="9">MFS transporter</fullName>
    </submittedName>
</protein>
<evidence type="ECO:0000256" key="4">
    <source>
        <dbReference type="ARBA" id="ARBA00022692"/>
    </source>
</evidence>
<dbReference type="NCBIfam" id="TIGR00711">
    <property type="entry name" value="efflux_EmrB"/>
    <property type="match status" value="1"/>
</dbReference>
<feature type="transmembrane region" description="Helical" evidence="7">
    <location>
        <begin position="328"/>
        <end position="345"/>
    </location>
</feature>
<accession>A0A3R5QY64</accession>
<dbReference type="PROSITE" id="PS50850">
    <property type="entry name" value="MFS"/>
    <property type="match status" value="1"/>
</dbReference>
<feature type="transmembrane region" description="Helical" evidence="7">
    <location>
        <begin position="226"/>
        <end position="246"/>
    </location>
</feature>
<dbReference type="InterPro" id="IPR004638">
    <property type="entry name" value="EmrB-like"/>
</dbReference>
<feature type="transmembrane region" description="Helical" evidence="7">
    <location>
        <begin position="44"/>
        <end position="63"/>
    </location>
</feature>
<name>A0A3R5QY64_9CLOT</name>
<dbReference type="InterPro" id="IPR036259">
    <property type="entry name" value="MFS_trans_sf"/>
</dbReference>
<dbReference type="Proteomes" id="UP000286268">
    <property type="component" value="Chromosome"/>
</dbReference>
<keyword evidence="3" id="KW-1003">Cell membrane</keyword>
<feature type="transmembrane region" description="Helical" evidence="7">
    <location>
        <begin position="267"/>
        <end position="291"/>
    </location>
</feature>
<reference evidence="9 10" key="1">
    <citation type="submission" date="2018-01" db="EMBL/GenBank/DDBJ databases">
        <title>Genome Sequencing and Assembly of Anaerobacter polyendosporus strain CT4.</title>
        <authorList>
            <person name="Tachaapaikoon C."/>
            <person name="Sutheeworapong S."/>
            <person name="Jenjaroenpun P."/>
            <person name="Wongsurawat T."/>
            <person name="Nookeaw I."/>
            <person name="Cheawchanlertfa P."/>
            <person name="Kosugi A."/>
            <person name="Cheevadhanarak S."/>
            <person name="Ratanakhanokchai K."/>
        </authorList>
    </citation>
    <scope>NUCLEOTIDE SEQUENCE [LARGE SCALE GENOMIC DNA]</scope>
    <source>
        <strain evidence="9 10">CT4</strain>
    </source>
</reference>